<name>A0ABW5E022_9BACT</name>
<comment type="function">
    <text evidence="4">Essential cell division protein that forms a contractile ring structure (Z ring) at the future cell division site. The regulation of the ring assembly controls the timing and the location of cell division. One of the functions of the FtsZ ring is to recruit other cell division proteins to the septum to produce a new cell wall between the dividing cells. Binds GTP and shows GTPase activity.</text>
</comment>
<dbReference type="InterPro" id="IPR008280">
    <property type="entry name" value="Tub_FtsZ_C"/>
</dbReference>
<keyword evidence="4" id="KW-0717">Septation</keyword>
<feature type="binding site" evidence="4">
    <location>
        <begin position="24"/>
        <end position="28"/>
    </location>
    <ligand>
        <name>GTP</name>
        <dbReference type="ChEBI" id="CHEBI:37565"/>
    </ligand>
</feature>
<dbReference type="HAMAP" id="MF_00909">
    <property type="entry name" value="FtsZ"/>
    <property type="match status" value="1"/>
</dbReference>
<dbReference type="SMART" id="SM00865">
    <property type="entry name" value="Tubulin_C"/>
    <property type="match status" value="1"/>
</dbReference>
<feature type="compositionally biased region" description="Acidic residues" evidence="5">
    <location>
        <begin position="492"/>
        <end position="503"/>
    </location>
</feature>
<feature type="compositionally biased region" description="Acidic residues" evidence="5">
    <location>
        <begin position="439"/>
        <end position="449"/>
    </location>
</feature>
<protein>
    <recommendedName>
        <fullName evidence="4">Cell division protein FtsZ</fullName>
    </recommendedName>
</protein>
<feature type="domain" description="Tubulin/FtsZ GTPase" evidence="6">
    <location>
        <begin position="16"/>
        <end position="208"/>
    </location>
</feature>
<reference evidence="9" key="1">
    <citation type="journal article" date="2019" name="Int. J. Syst. Evol. Microbiol.">
        <title>The Global Catalogue of Microorganisms (GCM) 10K type strain sequencing project: providing services to taxonomists for standard genome sequencing and annotation.</title>
        <authorList>
            <consortium name="The Broad Institute Genomics Platform"/>
            <consortium name="The Broad Institute Genome Sequencing Center for Infectious Disease"/>
            <person name="Wu L."/>
            <person name="Ma J."/>
        </authorList>
    </citation>
    <scope>NUCLEOTIDE SEQUENCE [LARGE SCALE GENOMIC DNA]</scope>
    <source>
        <strain evidence="9">JCM 16545</strain>
    </source>
</reference>
<feature type="binding site" evidence="4">
    <location>
        <position position="142"/>
    </location>
    <ligand>
        <name>GTP</name>
        <dbReference type="ChEBI" id="CHEBI:37565"/>
    </ligand>
</feature>
<feature type="region of interest" description="Disordered" evidence="5">
    <location>
        <begin position="467"/>
        <end position="512"/>
    </location>
</feature>
<dbReference type="InterPro" id="IPR024757">
    <property type="entry name" value="FtsZ_C"/>
</dbReference>
<dbReference type="SMART" id="SM00864">
    <property type="entry name" value="Tubulin"/>
    <property type="match status" value="1"/>
</dbReference>
<keyword evidence="4" id="KW-0963">Cytoplasm</keyword>
<dbReference type="SUPFAM" id="SSF52490">
    <property type="entry name" value="Tubulin nucleotide-binding domain-like"/>
    <property type="match status" value="1"/>
</dbReference>
<dbReference type="RefSeq" id="WP_377095454.1">
    <property type="nucleotide sequence ID" value="NZ_JBHSJM010000001.1"/>
</dbReference>
<evidence type="ECO:0000259" key="7">
    <source>
        <dbReference type="SMART" id="SM00865"/>
    </source>
</evidence>
<dbReference type="InterPro" id="IPR003008">
    <property type="entry name" value="Tubulin_FtsZ_GTPase"/>
</dbReference>
<dbReference type="InterPro" id="IPR045061">
    <property type="entry name" value="FtsZ/CetZ"/>
</dbReference>
<gene>
    <name evidence="4" type="primary">ftsZ</name>
    <name evidence="8" type="ORF">ACFSQZ_05635</name>
</gene>
<evidence type="ECO:0000256" key="2">
    <source>
        <dbReference type="ARBA" id="ARBA00022741"/>
    </source>
</evidence>
<feature type="region of interest" description="Disordered" evidence="5">
    <location>
        <begin position="430"/>
        <end position="449"/>
    </location>
</feature>
<keyword evidence="2 4" id="KW-0547">Nucleotide-binding</keyword>
<comment type="caution">
    <text evidence="8">The sequence shown here is derived from an EMBL/GenBank/DDBJ whole genome shotgun (WGS) entry which is preliminary data.</text>
</comment>
<keyword evidence="9" id="KW-1185">Reference proteome</keyword>
<organism evidence="8 9">
    <name type="scientific">Rubritalea spongiae</name>
    <dbReference type="NCBI Taxonomy" id="430797"/>
    <lineage>
        <taxon>Bacteria</taxon>
        <taxon>Pseudomonadati</taxon>
        <taxon>Verrucomicrobiota</taxon>
        <taxon>Verrucomicrobiia</taxon>
        <taxon>Verrucomicrobiales</taxon>
        <taxon>Rubritaleaceae</taxon>
        <taxon>Rubritalea</taxon>
    </lineage>
</organism>
<sequence>MIEYQRDQQQTIPDSQVKIVGVGGAGLNMIDRVALDGMQGVELLALASDSRSLTSSVASEKVQLGAKLTMGLGCGGDPELGAKAAKEQETEIRDALRERNMVFICVGLGGGTSSGAAPLVARIAREMGAFVVIFATMPFEFEGRRRREQAETALNELSVIANALVTFENSRMGELVLAAQGIHEAFAAADRMISESIQAVTRLVVRPGIINVGLDDLISSLSSSRSRCLFGSGIAQGENRSQAALQNALTSPLLDKGRFLKSTKTALVHVCGGESLTLYEVELLMRELSKHVPESAHILFGAAVDANMGDSLSVTIISSLPENEFSKAEEVQTETVIAEVEEVVEETEVTVEPDTLEEVIEESSQRPADVEVVSEGNLLDKLEEMTQELDDEETEGEASLLDDEGVEISGESDEPETEVEEIVNLEEKEEVVAVSERVEESEEPEEVDEMTMFEELEKEVKEDLIDGAVKTSKGSQEELDLDGGPRGKFDGEEPNLVDGEDLDIPPYLRNKR</sequence>
<dbReference type="PANTHER" id="PTHR30314:SF3">
    <property type="entry name" value="MITOCHONDRIAL DIVISION PROTEIN FSZA"/>
    <property type="match status" value="1"/>
</dbReference>
<comment type="subcellular location">
    <subcellularLocation>
        <location evidence="4">Cytoplasm</location>
    </subcellularLocation>
    <text evidence="4">Assembles at midcell at the inner surface of the cytoplasmic membrane.</text>
</comment>
<evidence type="ECO:0000259" key="6">
    <source>
        <dbReference type="SMART" id="SM00864"/>
    </source>
</evidence>
<feature type="binding site" evidence="4">
    <location>
        <position position="190"/>
    </location>
    <ligand>
        <name>GTP</name>
        <dbReference type="ChEBI" id="CHEBI:37565"/>
    </ligand>
</feature>
<dbReference type="PANTHER" id="PTHR30314">
    <property type="entry name" value="CELL DIVISION PROTEIN FTSZ-RELATED"/>
    <property type="match status" value="1"/>
</dbReference>
<evidence type="ECO:0000256" key="1">
    <source>
        <dbReference type="ARBA" id="ARBA00009690"/>
    </source>
</evidence>
<dbReference type="Gene3D" id="3.40.50.1440">
    <property type="entry name" value="Tubulin/FtsZ, GTPase domain"/>
    <property type="match status" value="1"/>
</dbReference>
<evidence type="ECO:0000256" key="5">
    <source>
        <dbReference type="SAM" id="MobiDB-lite"/>
    </source>
</evidence>
<dbReference type="Proteomes" id="UP001597297">
    <property type="component" value="Unassembled WGS sequence"/>
</dbReference>
<dbReference type="SUPFAM" id="SSF55307">
    <property type="entry name" value="Tubulin C-terminal domain-like"/>
    <property type="match status" value="1"/>
</dbReference>
<keyword evidence="4" id="KW-0131">Cell cycle</keyword>
<evidence type="ECO:0000313" key="8">
    <source>
        <dbReference type="EMBL" id="MFD2275942.1"/>
    </source>
</evidence>
<dbReference type="Pfam" id="PF00091">
    <property type="entry name" value="Tubulin"/>
    <property type="match status" value="1"/>
</dbReference>
<feature type="binding site" evidence="4">
    <location>
        <position position="146"/>
    </location>
    <ligand>
        <name>GTP</name>
        <dbReference type="ChEBI" id="CHEBI:37565"/>
    </ligand>
</feature>
<dbReference type="InterPro" id="IPR036525">
    <property type="entry name" value="Tubulin/FtsZ_GTPase_sf"/>
</dbReference>
<dbReference type="GO" id="GO:0051301">
    <property type="term" value="P:cell division"/>
    <property type="evidence" value="ECO:0007669"/>
    <property type="project" value="UniProtKB-KW"/>
</dbReference>
<dbReference type="CDD" id="cd02201">
    <property type="entry name" value="FtsZ_type1"/>
    <property type="match status" value="1"/>
</dbReference>
<keyword evidence="3 4" id="KW-0342">GTP-binding</keyword>
<dbReference type="InterPro" id="IPR000158">
    <property type="entry name" value="Cell_div_FtsZ"/>
</dbReference>
<keyword evidence="4 8" id="KW-0132">Cell division</keyword>
<evidence type="ECO:0000256" key="4">
    <source>
        <dbReference type="HAMAP-Rule" id="MF_00909"/>
    </source>
</evidence>
<accession>A0ABW5E022</accession>
<proteinExistence type="inferred from homology"/>
<dbReference type="EMBL" id="JBHUJC010000018">
    <property type="protein sequence ID" value="MFD2275942.1"/>
    <property type="molecule type" value="Genomic_DNA"/>
</dbReference>
<dbReference type="Pfam" id="PF12327">
    <property type="entry name" value="FtsZ_C"/>
    <property type="match status" value="1"/>
</dbReference>
<comment type="subunit">
    <text evidence="4">Homodimer. Polymerizes to form a dynamic ring structure in a strictly GTP-dependent manner. Interacts directly with several other division proteins.</text>
</comment>
<dbReference type="PRINTS" id="PR00423">
    <property type="entry name" value="CELLDVISFTSZ"/>
</dbReference>
<comment type="caution">
    <text evidence="4">Lacks conserved residue(s) required for the propagation of feature annotation.</text>
</comment>
<evidence type="ECO:0000256" key="3">
    <source>
        <dbReference type="ARBA" id="ARBA00023134"/>
    </source>
</evidence>
<evidence type="ECO:0000313" key="9">
    <source>
        <dbReference type="Proteomes" id="UP001597297"/>
    </source>
</evidence>
<comment type="similarity">
    <text evidence="1 4">Belongs to the FtsZ family.</text>
</comment>
<feature type="domain" description="Tubulin/FtsZ 2-layer sandwich" evidence="7">
    <location>
        <begin position="210"/>
        <end position="330"/>
    </location>
</feature>
<dbReference type="InterPro" id="IPR018316">
    <property type="entry name" value="Tubulin/FtsZ_2-layer-sand-dom"/>
</dbReference>